<organism evidence="22 23">
    <name type="scientific">Dinothrombium tinctorium</name>
    <dbReference type="NCBI Taxonomy" id="1965070"/>
    <lineage>
        <taxon>Eukaryota</taxon>
        <taxon>Metazoa</taxon>
        <taxon>Ecdysozoa</taxon>
        <taxon>Arthropoda</taxon>
        <taxon>Chelicerata</taxon>
        <taxon>Arachnida</taxon>
        <taxon>Acari</taxon>
        <taxon>Acariformes</taxon>
        <taxon>Trombidiformes</taxon>
        <taxon>Prostigmata</taxon>
        <taxon>Anystina</taxon>
        <taxon>Parasitengona</taxon>
        <taxon>Trombidioidea</taxon>
        <taxon>Trombidiidae</taxon>
        <taxon>Dinothrombium</taxon>
    </lineage>
</organism>
<feature type="disulfide bond" evidence="14">
    <location>
        <begin position="110"/>
        <end position="134"/>
    </location>
</feature>
<feature type="disulfide bond" evidence="14">
    <location>
        <begin position="79"/>
        <end position="117"/>
    </location>
</feature>
<dbReference type="GO" id="GO:0042813">
    <property type="term" value="F:Wnt receptor activity"/>
    <property type="evidence" value="ECO:0007669"/>
    <property type="project" value="TreeGrafter"/>
</dbReference>
<dbReference type="CDD" id="cd15035">
    <property type="entry name" value="7tmF_FZD5_FZD8-like"/>
    <property type="match status" value="1"/>
</dbReference>
<comment type="subcellular location">
    <subcellularLocation>
        <location evidence="1">Cell membrane</location>
        <topology evidence="1">Multi-pass membrane protein</topology>
    </subcellularLocation>
</comment>
<comment type="similarity">
    <text evidence="2">Belongs to the G-protein coupled receptor Fz/Smo family.</text>
</comment>
<dbReference type="SUPFAM" id="SSF63501">
    <property type="entry name" value="Frizzled cysteine-rich domain"/>
    <property type="match status" value="1"/>
</dbReference>
<feature type="transmembrane region" description="Helical" evidence="16">
    <location>
        <begin position="268"/>
        <end position="289"/>
    </location>
</feature>
<feature type="domain" description="G-protein coupled receptors family 2 profile 2" evidence="19">
    <location>
        <begin position="265"/>
        <end position="555"/>
    </location>
</feature>
<reference evidence="22 23" key="1">
    <citation type="journal article" date="2018" name="Gigascience">
        <title>Genomes of trombidid mites reveal novel predicted allergens and laterally-transferred genes associated with secondary metabolism.</title>
        <authorList>
            <person name="Dong X."/>
            <person name="Chaisiri K."/>
            <person name="Xia D."/>
            <person name="Armstrong S.D."/>
            <person name="Fang Y."/>
            <person name="Donnelly M.J."/>
            <person name="Kadowaki T."/>
            <person name="McGarry J.W."/>
            <person name="Darby A.C."/>
            <person name="Makepeace B.L."/>
        </authorList>
    </citation>
    <scope>NUCLEOTIDE SEQUENCE [LARGE SCALE GENOMIC DNA]</scope>
    <source>
        <strain evidence="22">UoL-WK</strain>
    </source>
</reference>
<dbReference type="GO" id="GO:0004930">
    <property type="term" value="F:G protein-coupled receptor activity"/>
    <property type="evidence" value="ECO:0007669"/>
    <property type="project" value="UniProtKB-KW"/>
</dbReference>
<reference evidence="22" key="2">
    <citation type="submission" date="2018-11" db="EMBL/GenBank/DDBJ databases">
        <title>Trombidioid mite genomics.</title>
        <authorList>
            <person name="Dong X."/>
        </authorList>
    </citation>
    <scope>NUCLEOTIDE SEQUENCE</scope>
    <source>
        <strain evidence="22">UoL-WK</strain>
    </source>
</reference>
<evidence type="ECO:0000259" key="19">
    <source>
        <dbReference type="PROSITE" id="PS50261"/>
    </source>
</evidence>
<dbReference type="STRING" id="1965070.A0A3S3QBS0"/>
<dbReference type="InterPro" id="IPR036790">
    <property type="entry name" value="Frizzled_dom_sf"/>
</dbReference>
<dbReference type="InterPro" id="IPR015526">
    <property type="entry name" value="Frizzled/SFRP"/>
</dbReference>
<dbReference type="InterPro" id="IPR020067">
    <property type="entry name" value="Frizzled_dom"/>
</dbReference>
<evidence type="ECO:0000313" key="22">
    <source>
        <dbReference type="EMBL" id="RWS17345.1"/>
    </source>
</evidence>
<keyword evidence="6 16" id="KW-0812">Transmembrane</keyword>
<dbReference type="EMBL" id="NCKU01000611">
    <property type="protein sequence ID" value="RWS14831.1"/>
    <property type="molecule type" value="Genomic_DNA"/>
</dbReference>
<dbReference type="AlphaFoldDB" id="A0A3S3QBS0"/>
<evidence type="ECO:0000256" key="12">
    <source>
        <dbReference type="ARBA" id="ARBA00023170"/>
    </source>
</evidence>
<protein>
    <submittedName>
        <fullName evidence="22">Frizzled-8-like protein</fullName>
    </submittedName>
</protein>
<dbReference type="GO" id="GO:0005886">
    <property type="term" value="C:plasma membrane"/>
    <property type="evidence" value="ECO:0007669"/>
    <property type="project" value="UniProtKB-SubCell"/>
</dbReference>
<feature type="transmembrane region" description="Helical" evidence="16">
    <location>
        <begin position="392"/>
        <end position="413"/>
    </location>
</feature>
<gene>
    <name evidence="20" type="ORF">B4U79_02780</name>
    <name evidence="21" type="ORF">B4U79_03080</name>
    <name evidence="22" type="ORF">B4U79_07157</name>
</gene>
<comment type="caution">
    <text evidence="22">The sequence shown here is derived from an EMBL/GenBank/DDBJ whole genome shotgun (WGS) entry which is preliminary data.</text>
</comment>
<keyword evidence="9" id="KW-0297">G-protein coupled receptor</keyword>
<dbReference type="PANTHER" id="PTHR11309:SF126">
    <property type="entry name" value="FRIZZLED-2"/>
    <property type="match status" value="1"/>
</dbReference>
<evidence type="ECO:0000256" key="4">
    <source>
        <dbReference type="ARBA" id="ARBA00022475"/>
    </source>
</evidence>
<dbReference type="GO" id="GO:0060070">
    <property type="term" value="P:canonical Wnt signaling pathway"/>
    <property type="evidence" value="ECO:0007669"/>
    <property type="project" value="TreeGrafter"/>
</dbReference>
<dbReference type="EMBL" id="NCKU01000091">
    <property type="protein sequence ID" value="RWS17345.1"/>
    <property type="molecule type" value="Genomic_DNA"/>
</dbReference>
<evidence type="ECO:0000256" key="15">
    <source>
        <dbReference type="SAM" id="MobiDB-lite"/>
    </source>
</evidence>
<keyword evidence="11 14" id="KW-1015">Disulfide bond</keyword>
<keyword evidence="23" id="KW-1185">Reference proteome</keyword>
<evidence type="ECO:0000256" key="7">
    <source>
        <dbReference type="ARBA" id="ARBA00022729"/>
    </source>
</evidence>
<keyword evidence="10 16" id="KW-0472">Membrane</keyword>
<dbReference type="SMART" id="SM01330">
    <property type="entry name" value="Frizzled"/>
    <property type="match status" value="1"/>
</dbReference>
<dbReference type="Proteomes" id="UP000285301">
    <property type="component" value="Unassembled WGS sequence"/>
</dbReference>
<dbReference type="FunFam" id="1.10.2000.10:FF:000004">
    <property type="entry name" value="Frizzled class receptor 8a"/>
    <property type="match status" value="1"/>
</dbReference>
<feature type="compositionally biased region" description="Basic and acidic residues" evidence="15">
    <location>
        <begin position="176"/>
        <end position="185"/>
    </location>
</feature>
<dbReference type="SMART" id="SM00063">
    <property type="entry name" value="FRI"/>
    <property type="match status" value="1"/>
</dbReference>
<dbReference type="PROSITE" id="PS50261">
    <property type="entry name" value="G_PROTEIN_RECEP_F2_4"/>
    <property type="match status" value="1"/>
</dbReference>
<dbReference type="OrthoDB" id="10053709at2759"/>
<feature type="region of interest" description="Disordered" evidence="15">
    <location>
        <begin position="145"/>
        <end position="211"/>
    </location>
</feature>
<evidence type="ECO:0000313" key="20">
    <source>
        <dbReference type="EMBL" id="RWS14831.1"/>
    </source>
</evidence>
<feature type="domain" description="FZ" evidence="18">
    <location>
        <begin position="29"/>
        <end position="150"/>
    </location>
</feature>
<evidence type="ECO:0000256" key="9">
    <source>
        <dbReference type="ARBA" id="ARBA00023040"/>
    </source>
</evidence>
<keyword evidence="4" id="KW-1003">Cell membrane</keyword>
<feature type="transmembrane region" description="Helical" evidence="16">
    <location>
        <begin position="301"/>
        <end position="321"/>
    </location>
</feature>
<feature type="transmembrane region" description="Helical" evidence="16">
    <location>
        <begin position="477"/>
        <end position="504"/>
    </location>
</feature>
<dbReference type="Pfam" id="PF01392">
    <property type="entry name" value="Fz"/>
    <property type="match status" value="1"/>
</dbReference>
<evidence type="ECO:0000256" key="17">
    <source>
        <dbReference type="SAM" id="SignalP"/>
    </source>
</evidence>
<evidence type="ECO:0000256" key="5">
    <source>
        <dbReference type="ARBA" id="ARBA00022687"/>
    </source>
</evidence>
<dbReference type="Gene3D" id="1.10.2000.10">
    <property type="entry name" value="Frizzled cysteine-rich domain"/>
    <property type="match status" value="1"/>
</dbReference>
<dbReference type="InterPro" id="IPR017981">
    <property type="entry name" value="GPCR_2-like_7TM"/>
</dbReference>
<evidence type="ECO:0000259" key="18">
    <source>
        <dbReference type="PROSITE" id="PS50038"/>
    </source>
</evidence>
<evidence type="ECO:0000313" key="23">
    <source>
        <dbReference type="Proteomes" id="UP000285301"/>
    </source>
</evidence>
<evidence type="ECO:0000256" key="1">
    <source>
        <dbReference type="ARBA" id="ARBA00004651"/>
    </source>
</evidence>
<dbReference type="CDD" id="cd07456">
    <property type="entry name" value="CRD_FZ5_like"/>
    <property type="match status" value="1"/>
</dbReference>
<evidence type="ECO:0000256" key="6">
    <source>
        <dbReference type="ARBA" id="ARBA00022692"/>
    </source>
</evidence>
<dbReference type="EMBL" id="NCKU01000590">
    <property type="protein sequence ID" value="RWS14922.1"/>
    <property type="molecule type" value="Genomic_DNA"/>
</dbReference>
<keyword evidence="3" id="KW-0217">Developmental protein</keyword>
<name>A0A3S3QBS0_9ACAR</name>
<dbReference type="GO" id="GO:0035567">
    <property type="term" value="P:non-canonical Wnt signaling pathway"/>
    <property type="evidence" value="ECO:0007669"/>
    <property type="project" value="TreeGrafter"/>
</dbReference>
<evidence type="ECO:0000256" key="8">
    <source>
        <dbReference type="ARBA" id="ARBA00022989"/>
    </source>
</evidence>
<dbReference type="Gene3D" id="1.20.1070.10">
    <property type="entry name" value="Rhodopsin 7-helix transmembrane proteins"/>
    <property type="match status" value="1"/>
</dbReference>
<dbReference type="GO" id="GO:0017147">
    <property type="term" value="F:Wnt-protein binding"/>
    <property type="evidence" value="ECO:0007669"/>
    <property type="project" value="TreeGrafter"/>
</dbReference>
<evidence type="ECO:0000256" key="16">
    <source>
        <dbReference type="SAM" id="Phobius"/>
    </source>
</evidence>
<dbReference type="PROSITE" id="PS50038">
    <property type="entry name" value="FZ"/>
    <property type="match status" value="1"/>
</dbReference>
<feature type="transmembrane region" description="Helical" evidence="16">
    <location>
        <begin position="524"/>
        <end position="548"/>
    </location>
</feature>
<evidence type="ECO:0000256" key="11">
    <source>
        <dbReference type="ARBA" id="ARBA00023157"/>
    </source>
</evidence>
<feature type="transmembrane region" description="Helical" evidence="16">
    <location>
        <begin position="341"/>
        <end position="372"/>
    </location>
</feature>
<evidence type="ECO:0000256" key="10">
    <source>
        <dbReference type="ARBA" id="ARBA00023136"/>
    </source>
</evidence>
<dbReference type="PRINTS" id="PR00489">
    <property type="entry name" value="FRIZZLED"/>
</dbReference>
<feature type="signal peptide" evidence="17">
    <location>
        <begin position="1"/>
        <end position="21"/>
    </location>
</feature>
<keyword evidence="7 17" id="KW-0732">Signal</keyword>
<keyword evidence="8 16" id="KW-1133">Transmembrane helix</keyword>
<dbReference type="Pfam" id="PF01534">
    <property type="entry name" value="Frizzled"/>
    <property type="match status" value="1"/>
</dbReference>
<feature type="compositionally biased region" description="Polar residues" evidence="15">
    <location>
        <begin position="157"/>
        <end position="175"/>
    </location>
</feature>
<evidence type="ECO:0000256" key="13">
    <source>
        <dbReference type="ARBA" id="ARBA00023224"/>
    </source>
</evidence>
<keyword evidence="5" id="KW-0879">Wnt signaling pathway</keyword>
<keyword evidence="12" id="KW-0675">Receptor</keyword>
<feature type="disulfide bond" evidence="14">
    <location>
        <begin position="42"/>
        <end position="88"/>
    </location>
</feature>
<feature type="chain" id="PRO_5036344741" evidence="17">
    <location>
        <begin position="22"/>
        <end position="629"/>
    </location>
</feature>
<feature type="transmembrane region" description="Helical" evidence="16">
    <location>
        <begin position="433"/>
        <end position="457"/>
    </location>
</feature>
<evidence type="ECO:0000313" key="21">
    <source>
        <dbReference type="EMBL" id="RWS14922.1"/>
    </source>
</evidence>
<feature type="disulfide bond" evidence="14">
    <location>
        <begin position="106"/>
        <end position="147"/>
    </location>
</feature>
<sequence>MSASKLFACCILLAAFTRVKPSTSFATQNEKERCEEITIPMCRGIGYNLTSMPNQFHHDTQEEAGLEVHQFWPLVEIQCSDDLRFFLCSMYTPICIDDYQGRLPACRSVCERAKAGCAPIMRQYGFAWPERMNCEDLPKYGDQDNLCMDSKEGAAPSQPSDTYSNVPTAAPTKPSSPKDQKDRTRYKPNRNYKGNRQDRLNPSKGPTPGLPPRFEVANCKCECRMVPFTDVMDRKYYNRVETGTVLNCLHPCDSVYFSDKQQSLATSWITVFAIACAVTTSLTVLTFITDPERFRYPERSIIFLSACYLMVSIGYIVRSWLGHRPIACEENVIRYQATGPGAAACVTVFLLIYFFGMASSVWWVILTLTWFLAAGLKWGNEAIAGYSQYFHLIAWFVPTVKSIIILALGAVDGDSFTGICYVGNQDINNLKNFVLIPLCVYLGLGFAFLLAGFISLFRIRNVIRQQARAKADKLEKLMIRIVISSILYIVPGSIVIACYFYEFYNREKWDKTYNCRCAVPHSEPFYFVFLLKYISCLVVGITSSFWIWSGKTIESWSRFYGRFCCGTSSGSSRSGTSQLIIGSQYIGNNQRTYKQIPNQQLQQAYSSASHIAHLSHSGPHSKQLPLSHV</sequence>
<feature type="disulfide bond" evidence="14">
    <location>
        <begin position="34"/>
        <end position="95"/>
    </location>
</feature>
<dbReference type="PANTHER" id="PTHR11309">
    <property type="entry name" value="FRIZZLED"/>
    <property type="match status" value="1"/>
</dbReference>
<keyword evidence="13" id="KW-0807">Transducer</keyword>
<proteinExistence type="inferred from homology"/>
<evidence type="ECO:0000256" key="14">
    <source>
        <dbReference type="PROSITE-ProRule" id="PRU00090"/>
    </source>
</evidence>
<accession>A0A3S3QBS0</accession>
<dbReference type="InterPro" id="IPR000539">
    <property type="entry name" value="Frizzled/Smoothened_7TM"/>
</dbReference>
<evidence type="ECO:0000256" key="2">
    <source>
        <dbReference type="ARBA" id="ARBA00008077"/>
    </source>
</evidence>
<evidence type="ECO:0000256" key="3">
    <source>
        <dbReference type="ARBA" id="ARBA00022473"/>
    </source>
</evidence>